<dbReference type="PANTHER" id="PTHR42776">
    <property type="entry name" value="SERINE PEPTIDASE S9 FAMILY MEMBER"/>
    <property type="match status" value="1"/>
</dbReference>
<accession>A0A2J6PVQ5</accession>
<dbReference type="GO" id="GO:0006508">
    <property type="term" value="P:proteolysis"/>
    <property type="evidence" value="ECO:0007669"/>
    <property type="project" value="InterPro"/>
</dbReference>
<keyword evidence="7" id="KW-1185">Reference proteome</keyword>
<dbReference type="Pfam" id="PF07676">
    <property type="entry name" value="PD40"/>
    <property type="match status" value="1"/>
</dbReference>
<dbReference type="InterPro" id="IPR011659">
    <property type="entry name" value="WD40"/>
</dbReference>
<dbReference type="GO" id="GO:0004252">
    <property type="term" value="F:serine-type endopeptidase activity"/>
    <property type="evidence" value="ECO:0007669"/>
    <property type="project" value="TreeGrafter"/>
</dbReference>
<comment type="similarity">
    <text evidence="1">Belongs to the peptidase S9C family.</text>
</comment>
<dbReference type="STRING" id="1745343.A0A2J6PVQ5"/>
<dbReference type="Gene3D" id="3.40.50.1820">
    <property type="entry name" value="alpha/beta hydrolase"/>
    <property type="match status" value="1"/>
</dbReference>
<organism evidence="6 7">
    <name type="scientific">Hyaloscypha hepaticicola</name>
    <dbReference type="NCBI Taxonomy" id="2082293"/>
    <lineage>
        <taxon>Eukaryota</taxon>
        <taxon>Fungi</taxon>
        <taxon>Dikarya</taxon>
        <taxon>Ascomycota</taxon>
        <taxon>Pezizomycotina</taxon>
        <taxon>Leotiomycetes</taxon>
        <taxon>Helotiales</taxon>
        <taxon>Hyaloscyphaceae</taxon>
        <taxon>Hyaloscypha</taxon>
    </lineage>
</organism>
<keyword evidence="3" id="KW-0645">Protease</keyword>
<evidence type="ECO:0000256" key="4">
    <source>
        <dbReference type="ARBA" id="ARBA00032829"/>
    </source>
</evidence>
<sequence length="677" mass="74973">MTSTKESFLQDLCNLEIPTTIKFSPDGQQVLYSTELTWGHYNGKHPVSTLWLASTGQQLSSRKLTSGLFKDYSPSWSPDGQSIAFVSDRAKIGKKWAIYIMPLMVGSAVEAYPITPLGNERAIEAYKFSPNGKSIAYLSANEKTVQQKSREINGEDVNVWGEQLPYARLRVVDLQTKQVRSLQLDRHTSELCWSPDGKQIGLKSLRTPDTEEPYLTGSLISVLDSELLTVTNLLNFPKNIWDLQWATSERLCFCGPTPADRISVGTCVYSVDVNSEAPTFQRIAFGTENDASSLTRAKATIIAKVEHRLESRICLLDGQALYCEEEELGAFDVTFMPDSSEVVLALATSNINKPVEVYTKAANSIMVQLSNHGSSFKDHDFGACNFLRCQSTDGQVELDSCYLTPASRVTGEAITTSRKPLPTVVLIHGGPTTRLTNAFNSYYYMLAPYLLSIGYGILLPNYRGSSGRGERFASYTVGGTGQYDYADVIALTQNTIEKGYADKQRLFVAGWSTGGLLTLLCSVRNGSHGFGWKFNASSPGAAPSDLDTMTMTSDLGSSAQAEFNYDRTPWNTDQSEPRNHSGSALREFSAAVKRSKETGTVVVPPMLILHGEEDVRVPVSQAWGVRRALQSEGLPFELVTYPRQGHFFAEQKFWIDMAMRIGRWCDKYIGPRELRDL</sequence>
<keyword evidence="3" id="KW-0720">Serine protease</keyword>
<dbReference type="SUPFAM" id="SSF82171">
    <property type="entry name" value="DPP6 N-terminal domain-like"/>
    <property type="match status" value="1"/>
</dbReference>
<dbReference type="InterPro" id="IPR001375">
    <property type="entry name" value="Peptidase_S9_cat"/>
</dbReference>
<dbReference type="AlphaFoldDB" id="A0A2J6PVQ5"/>
<dbReference type="InterPro" id="IPR029058">
    <property type="entry name" value="AB_hydrolase_fold"/>
</dbReference>
<evidence type="ECO:0000313" key="7">
    <source>
        <dbReference type="Proteomes" id="UP000235672"/>
    </source>
</evidence>
<evidence type="ECO:0000259" key="5">
    <source>
        <dbReference type="Pfam" id="PF00326"/>
    </source>
</evidence>
<dbReference type="SUPFAM" id="SSF53474">
    <property type="entry name" value="alpha/beta-Hydrolases"/>
    <property type="match status" value="1"/>
</dbReference>
<evidence type="ECO:0000256" key="2">
    <source>
        <dbReference type="ARBA" id="ARBA00022801"/>
    </source>
</evidence>
<dbReference type="Gene3D" id="2.120.10.30">
    <property type="entry name" value="TolB, C-terminal domain"/>
    <property type="match status" value="1"/>
</dbReference>
<dbReference type="EMBL" id="KZ613496">
    <property type="protein sequence ID" value="PMD18103.1"/>
    <property type="molecule type" value="Genomic_DNA"/>
</dbReference>
<feature type="domain" description="Peptidase S9 prolyl oligopeptidase catalytic" evidence="5">
    <location>
        <begin position="447"/>
        <end position="670"/>
    </location>
</feature>
<evidence type="ECO:0000313" key="6">
    <source>
        <dbReference type="EMBL" id="PMD18103.1"/>
    </source>
</evidence>
<dbReference type="OrthoDB" id="43744at2759"/>
<gene>
    <name evidence="6" type="ORF">NA56DRAFT_258598</name>
</gene>
<proteinExistence type="inferred from homology"/>
<reference evidence="6 7" key="1">
    <citation type="submission" date="2016-05" db="EMBL/GenBank/DDBJ databases">
        <title>A degradative enzymes factory behind the ericoid mycorrhizal symbiosis.</title>
        <authorList>
            <consortium name="DOE Joint Genome Institute"/>
            <person name="Martino E."/>
            <person name="Morin E."/>
            <person name="Grelet G."/>
            <person name="Kuo A."/>
            <person name="Kohler A."/>
            <person name="Daghino S."/>
            <person name="Barry K."/>
            <person name="Choi C."/>
            <person name="Cichocki N."/>
            <person name="Clum A."/>
            <person name="Copeland A."/>
            <person name="Hainaut M."/>
            <person name="Haridas S."/>
            <person name="Labutti K."/>
            <person name="Lindquist E."/>
            <person name="Lipzen A."/>
            <person name="Khouja H.-R."/>
            <person name="Murat C."/>
            <person name="Ohm R."/>
            <person name="Olson A."/>
            <person name="Spatafora J."/>
            <person name="Veneault-Fourrey C."/>
            <person name="Henrissat B."/>
            <person name="Grigoriev I."/>
            <person name="Martin F."/>
            <person name="Perotto S."/>
        </authorList>
    </citation>
    <scope>NUCLEOTIDE SEQUENCE [LARGE SCALE GENOMIC DNA]</scope>
    <source>
        <strain evidence="6 7">UAMH 7357</strain>
    </source>
</reference>
<name>A0A2J6PVQ5_9HELO</name>
<protein>
    <recommendedName>
        <fullName evidence="4">Dipeptidyl-peptidase V</fullName>
    </recommendedName>
</protein>
<evidence type="ECO:0000256" key="3">
    <source>
        <dbReference type="ARBA" id="ARBA00022825"/>
    </source>
</evidence>
<dbReference type="PANTHER" id="PTHR42776:SF27">
    <property type="entry name" value="DIPEPTIDYL PEPTIDASE FAMILY MEMBER 6"/>
    <property type="match status" value="1"/>
</dbReference>
<dbReference type="Pfam" id="PF00326">
    <property type="entry name" value="Peptidase_S9"/>
    <property type="match status" value="1"/>
</dbReference>
<evidence type="ECO:0000256" key="1">
    <source>
        <dbReference type="ARBA" id="ARBA00010040"/>
    </source>
</evidence>
<keyword evidence="2" id="KW-0378">Hydrolase</keyword>
<dbReference type="Proteomes" id="UP000235672">
    <property type="component" value="Unassembled WGS sequence"/>
</dbReference>
<dbReference type="InterPro" id="IPR011042">
    <property type="entry name" value="6-blade_b-propeller_TolB-like"/>
</dbReference>